<evidence type="ECO:0000256" key="7">
    <source>
        <dbReference type="SAM" id="MobiDB-lite"/>
    </source>
</evidence>
<comment type="caution">
    <text evidence="10">The sequence shown here is derived from an EMBL/GenBank/DDBJ whole genome shotgun (WGS) entry which is preliminary data.</text>
</comment>
<gene>
    <name evidence="10" type="ORF">GCM10011512_27240</name>
</gene>
<dbReference type="PANTHER" id="PTHR30506:SF3">
    <property type="entry name" value="UPF0126 INNER MEMBRANE PROTEIN YADS-RELATED"/>
    <property type="match status" value="1"/>
</dbReference>
<accession>A0ABQ1PKT0</accession>
<evidence type="ECO:0000256" key="6">
    <source>
        <dbReference type="ARBA" id="ARBA00023136"/>
    </source>
</evidence>
<feature type="compositionally biased region" description="Basic and acidic residues" evidence="7">
    <location>
        <begin position="232"/>
        <end position="258"/>
    </location>
</feature>
<feature type="transmembrane region" description="Helical" evidence="8">
    <location>
        <begin position="179"/>
        <end position="196"/>
    </location>
</feature>
<dbReference type="Proteomes" id="UP000597761">
    <property type="component" value="Unassembled WGS sequence"/>
</dbReference>
<feature type="transmembrane region" description="Helical" evidence="8">
    <location>
        <begin position="70"/>
        <end position="88"/>
    </location>
</feature>
<reference evidence="11" key="1">
    <citation type="journal article" date="2019" name="Int. J. Syst. Evol. Microbiol.">
        <title>The Global Catalogue of Microorganisms (GCM) 10K type strain sequencing project: providing services to taxonomists for standard genome sequencing and annotation.</title>
        <authorList>
            <consortium name="The Broad Institute Genomics Platform"/>
            <consortium name="The Broad Institute Genome Sequencing Center for Infectious Disease"/>
            <person name="Wu L."/>
            <person name="Ma J."/>
        </authorList>
    </citation>
    <scope>NUCLEOTIDE SEQUENCE [LARGE SCALE GENOMIC DNA]</scope>
    <source>
        <strain evidence="11">CGMCC 1.15480</strain>
    </source>
</reference>
<feature type="transmembrane region" description="Helical" evidence="8">
    <location>
        <begin position="37"/>
        <end position="58"/>
    </location>
</feature>
<evidence type="ECO:0000256" key="2">
    <source>
        <dbReference type="ARBA" id="ARBA00008193"/>
    </source>
</evidence>
<organism evidence="10 11">
    <name type="scientific">Tersicoccus solisilvae</name>
    <dbReference type="NCBI Taxonomy" id="1882339"/>
    <lineage>
        <taxon>Bacteria</taxon>
        <taxon>Bacillati</taxon>
        <taxon>Actinomycetota</taxon>
        <taxon>Actinomycetes</taxon>
        <taxon>Micrococcales</taxon>
        <taxon>Micrococcaceae</taxon>
        <taxon>Tersicoccus</taxon>
    </lineage>
</organism>
<dbReference type="Pfam" id="PF03458">
    <property type="entry name" value="Gly_transporter"/>
    <property type="match status" value="2"/>
</dbReference>
<evidence type="ECO:0000256" key="3">
    <source>
        <dbReference type="ARBA" id="ARBA00022475"/>
    </source>
</evidence>
<feature type="domain" description="Glycine transporter" evidence="9">
    <location>
        <begin position="99"/>
        <end position="173"/>
    </location>
</feature>
<evidence type="ECO:0000256" key="8">
    <source>
        <dbReference type="SAM" id="Phobius"/>
    </source>
</evidence>
<evidence type="ECO:0000256" key="5">
    <source>
        <dbReference type="ARBA" id="ARBA00022989"/>
    </source>
</evidence>
<dbReference type="InterPro" id="IPR005115">
    <property type="entry name" value="Gly_transporter"/>
</dbReference>
<protein>
    <submittedName>
        <fullName evidence="10">Membrane protein</fullName>
    </submittedName>
</protein>
<keyword evidence="6 8" id="KW-0472">Membrane</keyword>
<evidence type="ECO:0000259" key="9">
    <source>
        <dbReference type="Pfam" id="PF03458"/>
    </source>
</evidence>
<keyword evidence="3" id="KW-1003">Cell membrane</keyword>
<feature type="region of interest" description="Disordered" evidence="7">
    <location>
        <begin position="230"/>
        <end position="258"/>
    </location>
</feature>
<feature type="transmembrane region" description="Helical" evidence="8">
    <location>
        <begin position="152"/>
        <end position="173"/>
    </location>
</feature>
<feature type="transmembrane region" description="Helical" evidence="8">
    <location>
        <begin position="119"/>
        <end position="140"/>
    </location>
</feature>
<feature type="transmembrane region" description="Helical" evidence="8">
    <location>
        <begin position="12"/>
        <end position="30"/>
    </location>
</feature>
<dbReference type="PANTHER" id="PTHR30506">
    <property type="entry name" value="INNER MEMBRANE PROTEIN"/>
    <property type="match status" value="1"/>
</dbReference>
<comment type="subcellular location">
    <subcellularLocation>
        <location evidence="1">Cell membrane</location>
        <topology evidence="1">Multi-pass membrane protein</topology>
    </subcellularLocation>
</comment>
<keyword evidence="4 8" id="KW-0812">Transmembrane</keyword>
<evidence type="ECO:0000256" key="1">
    <source>
        <dbReference type="ARBA" id="ARBA00004651"/>
    </source>
</evidence>
<evidence type="ECO:0000313" key="11">
    <source>
        <dbReference type="Proteomes" id="UP000597761"/>
    </source>
</evidence>
<feature type="transmembrane region" description="Helical" evidence="8">
    <location>
        <begin position="95"/>
        <end position="113"/>
    </location>
</feature>
<evidence type="ECO:0000256" key="4">
    <source>
        <dbReference type="ARBA" id="ARBA00022692"/>
    </source>
</evidence>
<dbReference type="RefSeq" id="WP_188668967.1">
    <property type="nucleotide sequence ID" value="NZ_BMJI01000023.1"/>
</dbReference>
<keyword evidence="11" id="KW-1185">Reference proteome</keyword>
<keyword evidence="5 8" id="KW-1133">Transmembrane helix</keyword>
<feature type="domain" description="Glycine transporter" evidence="9">
    <location>
        <begin position="13"/>
        <end position="86"/>
    </location>
</feature>
<sequence length="258" mass="26985">MSPDATVDQVVRFVDLAGVLANAVLGGIAARTARLDVVGFVVLAILSGLGGGMIRDALLQAGPVVALTDPLYLVMALIGAGIAFIIPFRGRMPRLVLALLDALSLGCWANVGAQKTLDLGLTVIPALLMGALTAVGGSTVRDVMLNKKPAIFGGNTLSATSALLSSAITVGFYAVNSQWLGSIAAIVSATALSLLARRFDWGLPTEVHPARRAKQASTWLRGWWSGIGNRGRTGDHEQDRQDAPHRPSTVDDPKEQST</sequence>
<proteinExistence type="inferred from homology"/>
<name>A0ABQ1PKT0_9MICC</name>
<dbReference type="EMBL" id="BMJI01000023">
    <property type="protein sequence ID" value="GGC98869.1"/>
    <property type="molecule type" value="Genomic_DNA"/>
</dbReference>
<comment type="similarity">
    <text evidence="2">Belongs to the UPF0126 family.</text>
</comment>
<evidence type="ECO:0000313" key="10">
    <source>
        <dbReference type="EMBL" id="GGC98869.1"/>
    </source>
</evidence>